<feature type="transmembrane region" description="Helical" evidence="16">
    <location>
        <begin position="2119"/>
        <end position="2142"/>
    </location>
</feature>
<sequence>MITFEICVANRYKLNKQFKKQTSKLAEDPENLALRASVAQSKLAATAETEDNAMEQRRQQGRKVLYGQIVQLRHVFSGKYIHVSTTKTSDTESSNMAVELIGVNAKHAQFRIMPRYKVKAEGDTVQVEDQIMFESVKSAGSFLHVSKHLFPSLSVYHESHEMNLSVQTTGFVVYRKYKPMVEEEEKLKIGEPVRFFHKEMEAYLVAEGLFNEEIQEDVHLRVRPMDQTIPKTMFPSTASITYWQIELQDGPVKGGILKWEQPVKIVHMCSRKYLAVDKETNELTVCPSHTDPRTVFKLHAVFKTEQSVMKDSYCRIQHVSTGFWLHSFTELYKSRQQSDSSDNASMTAHKWSTAVLKKVGVIEEKQYDDAFTLQVVEPELLEIFNGMSGMVPFLQKLVKDKKKGDVLTAKRAHDTIAALQEMRAYMFELGETTKQRQKLLRNLQIVEVLVQLLQIPFRGCDDQHHLVRIYVEAYDVLYTYLMGDSRKNELYIAKHIDFFLTQFEIKEGQIGLNAAHMVMELIKDNRKIVDRITHKHIDTFIDLLQRDKNYRYLDLLSVLCVCEDISISDNQKYITEVWLMKGNRNCVFYTDLGQKIGKVPNVVYVSSNMGRTWTELSEFVQRAGADESYLFLEHQLELYGMLCHGQNEFSTKVITQELNYLTWEEAFTCLSDEVLPDQLRARYCMLITTMFVDISENQAVTDKVKLSYIYAEVDQFEDVVDRTGSTTYQFFPTLNDWISKFLGKNSDMTASEIGNNMLVKQVLRLVHYLVSFGFYYKIEDIKKLLEPLMSLLDGRNDKPYPDISGKDGEEIVKHFRKVGRYERGQETKAIVDAKCQALEVLDLFFDFILNQRLEKFINTFKTTHTEMNAPSGFFGHKVELALMLNSDFDISKQQGLVKVALKKLADIFDTTSFLKGYNLVDVLKDLTHYKYDEIIRQSLNLLDRYYSAYTDLFSRAVQAQVCITDRSVEVYHILEKVLPKMRLYASARLSDEQTIELGTILDTLIKTCHLDGEEDEPHPVNQTILYNHGIIELCFTILTQKIDTKLMDQYTGQRKIFRKTFTLLKLMSRLNKLVQNRLFDRLDLLLKVQGVEVELADCIAELFVGNTKTCMKITGRQVQNIMSMVARCKETVPQFLDLLNAVVKVEELDLPIKRNQGFVMQYFMQFRADVAYVIDQEESAREKILMDNGHKDLQYLVAMMDMLATCAEGENQFIESICQTIFQIPELMRILNNPKVSDNLKRPFLRFILWVYLNSAGGMIESGAGDLPHDKTMWNYIETLNKTLKSVTDFSRENPKSAKQLVKKPPPRVTKQISRQEIIQGSMHYLFDAVMPFLQIFCKNYFQPDPAMFPTEPQNMDVLTRNFKDFSSVIGPLISDEGQYKKLNACMTTLMSASTLPFSEIQEFQEQIGNGKVQQDVRSDSKKTYDDYYEGENEINDQLNDFSMNMKKAYGGSNTVQAQIGFPSDGPYSEVGGDEELPLGREFQEHLECFINRQAKTPREKYSLASKLVKMMAISSSLTNLSEKEKLDQVNLDIKTLQLLRGLIFNEICKLPEGWEQNSSEHRKQLRVIDQVQDALDNCGAVSSVLDHLSRPQDDVVREVLVFMANLLYNGNESVQASLINFFTGTREETFFFSIKGRMSMSAIATREKRHLFAMHQARMEDAIQQAKALKIAMKTGQIDTNDITKGNMFGSFMSSNLQKSSLNLGSSLAMNQKVGSSLSVRGNTSPKPGNSLVVANGIHGEPPPQPGPRGGSSLSGGSARPVPNGVGVTAKVSPMVKPVEEEEEEDLDEDEIKELLGEDFGQSGDLEFEDDGYIELVLRILGLMCDNQYRDLQDYLREQPDNIKSANLVAETTRFLDILYGSVNDKSMALICQLFDTLVEFCSGNFANQACVFDNKICDYMNHILRMGVFKGCSQMEVYTLKMSIATVIRSMSEENAPQDFIQAENPFATLAKEVMESVDEIILMKTVTDAYTYMLDLTKKSAKERKDDDYNELCDLVQDCGFAYFQILLRKLAIEKGMTKEVFVKTKLDKEAWDYFDAGTMSIEVIKGEDLQTIYFRVKDKSVLREDIKEKFKYEVDRSTPSNKIRGFMDWSSDIMQDIKYQRKVLANPVGRILIKLWIPMNYAALFLSILICAVIMITWRDPKDEEGNSDTNSKVPIFSIDEDMYYFFLYAVGGMHNFLSVCIYLTFLLSNNPSFPPWQGFLRLIGKSNEKEEAFKTWNERKNPYDTNNLELNIYSVKAMYYVVFVACSILGTIYYGYFFSFHLLHIAELNQLLKRVIQAVTTNGMSLMLVALLGLAIMFIYSLVGFAFLRERFFKEDEGRHCRTVAQCFITITHHGFVDVPYTTFEGAMDSDINDVLMLSAIDVTFFILITTIGLNIIFGVIVDTFSQLRDSKWEIDKDMQNNCFICSRESYDFERQGKGFAKHVKAEHNQWAYLFFFIHLDETRPNDYSALELHVFNMLDLNRFEFFPLNRALCLQSDKYDTDEMIEQLQLSIRALDAKLSSEMMLVEFMASKIREDDAQKLQEREKKKQKEWEASQKTPRE</sequence>
<comment type="domain">
    <text evidence="16">The receptor contains a calcium channel in its C-terminal extremity. Its large N-terminal cytoplasmic region has the ligand-binding site in the N-terminus and modulatory sites in the middle portion immediately upstream of the channel region.</text>
</comment>
<keyword evidence="14 16" id="KW-1071">Ligand-gated ion channel</keyword>
<comment type="function">
    <text evidence="16">Receptor for inositol 1,4,5-trisphosphate, a second messenger that mediates the release of intracellular calcium.</text>
</comment>
<keyword evidence="13 16" id="KW-0675">Receptor</keyword>
<dbReference type="InterPro" id="IPR013662">
    <property type="entry name" value="RIH_assoc-dom"/>
</dbReference>
<keyword evidence="8 16" id="KW-0256">Endoplasmic reticulum</keyword>
<evidence type="ECO:0000256" key="17">
    <source>
        <dbReference type="SAM" id="MobiDB-lite"/>
    </source>
</evidence>
<dbReference type="STRING" id="6573.A0A210PLS7"/>
<keyword evidence="20" id="KW-1185">Reference proteome</keyword>
<evidence type="ECO:0000256" key="3">
    <source>
        <dbReference type="ARBA" id="ARBA00022448"/>
    </source>
</evidence>
<dbReference type="InterPro" id="IPR036300">
    <property type="entry name" value="MIR_dom_sf"/>
</dbReference>
<keyword evidence="6 16" id="KW-0812">Transmembrane</keyword>
<evidence type="ECO:0000256" key="6">
    <source>
        <dbReference type="ARBA" id="ARBA00022692"/>
    </source>
</evidence>
<dbReference type="InterPro" id="IPR016024">
    <property type="entry name" value="ARM-type_fold"/>
</dbReference>
<dbReference type="Proteomes" id="UP000242188">
    <property type="component" value="Unassembled WGS sequence"/>
</dbReference>
<evidence type="ECO:0000256" key="4">
    <source>
        <dbReference type="ARBA" id="ARBA00022568"/>
    </source>
</evidence>
<evidence type="ECO:0000256" key="11">
    <source>
        <dbReference type="ARBA" id="ARBA00023065"/>
    </source>
</evidence>
<evidence type="ECO:0000256" key="5">
    <source>
        <dbReference type="ARBA" id="ARBA00022673"/>
    </source>
</evidence>
<dbReference type="Pfam" id="PF01365">
    <property type="entry name" value="RYDR_ITPR"/>
    <property type="match status" value="2"/>
</dbReference>
<dbReference type="GO" id="GO:0051209">
    <property type="term" value="P:release of sequestered calcium ion into cytosol"/>
    <property type="evidence" value="ECO:0007669"/>
    <property type="project" value="UniProtKB-UniRule"/>
</dbReference>
<comment type="subunit">
    <text evidence="16">Homotetramer.</text>
</comment>
<comment type="subcellular location">
    <subcellularLocation>
        <location evidence="1 16">Endoplasmic reticulum membrane</location>
        <topology evidence="1 16">Multi-pass membrane protein</topology>
    </subcellularLocation>
</comment>
<feature type="domain" description="MIR" evidence="18">
    <location>
        <begin position="61"/>
        <end position="115"/>
    </location>
</feature>
<evidence type="ECO:0000256" key="15">
    <source>
        <dbReference type="ARBA" id="ARBA00023303"/>
    </source>
</evidence>
<dbReference type="InterPro" id="IPR016093">
    <property type="entry name" value="MIR_motif"/>
</dbReference>
<comment type="similarity">
    <text evidence="2 16">Belongs to the InsP3 receptor family.</text>
</comment>
<dbReference type="InterPro" id="IPR035910">
    <property type="entry name" value="RyR/IP3R_RIH_dom_sf"/>
</dbReference>
<dbReference type="InterPro" id="IPR015925">
    <property type="entry name" value="Ryanodine_IP3_receptor"/>
</dbReference>
<feature type="transmembrane region" description="Helical" evidence="16">
    <location>
        <begin position="2167"/>
        <end position="2190"/>
    </location>
</feature>
<keyword evidence="4 16" id="KW-0109">Calcium transport</keyword>
<evidence type="ECO:0000256" key="2">
    <source>
        <dbReference type="ARBA" id="ARBA00009453"/>
    </source>
</evidence>
<accession>A0A210PLS7</accession>
<dbReference type="SUPFAM" id="SSF48371">
    <property type="entry name" value="ARM repeat"/>
    <property type="match status" value="1"/>
</dbReference>
<feature type="transmembrane region" description="Helical" evidence="16">
    <location>
        <begin position="2242"/>
        <end position="2268"/>
    </location>
</feature>
<dbReference type="Gene3D" id="1.25.10.30">
    <property type="entry name" value="IP3 receptor type 1 binding core, RIH domain"/>
    <property type="match status" value="1"/>
</dbReference>
<dbReference type="PROSITE" id="PS50919">
    <property type="entry name" value="MIR"/>
    <property type="match status" value="1"/>
</dbReference>
<dbReference type="PANTHER" id="PTHR13715">
    <property type="entry name" value="RYANODINE RECEPTOR AND IP3 RECEPTOR"/>
    <property type="match status" value="1"/>
</dbReference>
<evidence type="ECO:0000256" key="7">
    <source>
        <dbReference type="ARBA" id="ARBA00022737"/>
    </source>
</evidence>
<dbReference type="Gene3D" id="1.10.287.70">
    <property type="match status" value="1"/>
</dbReference>
<dbReference type="InterPro" id="IPR005821">
    <property type="entry name" value="Ion_trans_dom"/>
</dbReference>
<feature type="region of interest" description="Disordered" evidence="17">
    <location>
        <begin position="2523"/>
        <end position="2547"/>
    </location>
</feature>
<feature type="transmembrane region" description="Helical" evidence="16">
    <location>
        <begin position="2360"/>
        <end position="2387"/>
    </location>
</feature>
<dbReference type="OrthoDB" id="300855at2759"/>
<comment type="caution">
    <text evidence="19">The sequence shown here is derived from an EMBL/GenBank/DDBJ whole genome shotgun (WGS) entry which is preliminary data.</text>
</comment>
<keyword evidence="10 16" id="KW-1133">Transmembrane helix</keyword>
<evidence type="ECO:0000256" key="12">
    <source>
        <dbReference type="ARBA" id="ARBA00023136"/>
    </source>
</evidence>
<reference evidence="19 20" key="1">
    <citation type="journal article" date="2017" name="Nat. Ecol. Evol.">
        <title>Scallop genome provides insights into evolution of bilaterian karyotype and development.</title>
        <authorList>
            <person name="Wang S."/>
            <person name="Zhang J."/>
            <person name="Jiao W."/>
            <person name="Li J."/>
            <person name="Xun X."/>
            <person name="Sun Y."/>
            <person name="Guo X."/>
            <person name="Huan P."/>
            <person name="Dong B."/>
            <person name="Zhang L."/>
            <person name="Hu X."/>
            <person name="Sun X."/>
            <person name="Wang J."/>
            <person name="Zhao C."/>
            <person name="Wang Y."/>
            <person name="Wang D."/>
            <person name="Huang X."/>
            <person name="Wang R."/>
            <person name="Lv J."/>
            <person name="Li Y."/>
            <person name="Zhang Z."/>
            <person name="Liu B."/>
            <person name="Lu W."/>
            <person name="Hui Y."/>
            <person name="Liang J."/>
            <person name="Zhou Z."/>
            <person name="Hou R."/>
            <person name="Li X."/>
            <person name="Liu Y."/>
            <person name="Li H."/>
            <person name="Ning X."/>
            <person name="Lin Y."/>
            <person name="Zhao L."/>
            <person name="Xing Q."/>
            <person name="Dou J."/>
            <person name="Li Y."/>
            <person name="Mao J."/>
            <person name="Guo H."/>
            <person name="Dou H."/>
            <person name="Li T."/>
            <person name="Mu C."/>
            <person name="Jiang W."/>
            <person name="Fu Q."/>
            <person name="Fu X."/>
            <person name="Miao Y."/>
            <person name="Liu J."/>
            <person name="Yu Q."/>
            <person name="Li R."/>
            <person name="Liao H."/>
            <person name="Li X."/>
            <person name="Kong Y."/>
            <person name="Jiang Z."/>
            <person name="Chourrout D."/>
            <person name="Li R."/>
            <person name="Bao Z."/>
        </authorList>
    </citation>
    <scope>NUCLEOTIDE SEQUENCE [LARGE SCALE GENOMIC DNA]</scope>
    <source>
        <strain evidence="19 20">PY_sf001</strain>
    </source>
</reference>
<feature type="compositionally biased region" description="Polar residues" evidence="17">
    <location>
        <begin position="1716"/>
        <end position="1729"/>
    </location>
</feature>
<evidence type="ECO:0000256" key="14">
    <source>
        <dbReference type="ARBA" id="ARBA00023286"/>
    </source>
</evidence>
<evidence type="ECO:0000256" key="9">
    <source>
        <dbReference type="ARBA" id="ARBA00022837"/>
    </source>
</evidence>
<keyword evidence="11 16" id="KW-0406">Ion transport</keyword>
<proteinExistence type="inferred from homology"/>
<feature type="region of interest" description="Disordered" evidence="17">
    <location>
        <begin position="1716"/>
        <end position="1770"/>
    </location>
</feature>
<evidence type="ECO:0000256" key="10">
    <source>
        <dbReference type="ARBA" id="ARBA00022989"/>
    </source>
</evidence>
<dbReference type="Pfam" id="PF02815">
    <property type="entry name" value="MIR"/>
    <property type="match status" value="1"/>
</dbReference>
<dbReference type="CDD" id="cd23280">
    <property type="entry name" value="beta-trefoil_MIR_itr-1-like"/>
    <property type="match status" value="1"/>
</dbReference>
<evidence type="ECO:0000256" key="8">
    <source>
        <dbReference type="ARBA" id="ARBA00022824"/>
    </source>
</evidence>
<keyword evidence="7" id="KW-0677">Repeat</keyword>
<dbReference type="SMART" id="SM00472">
    <property type="entry name" value="MIR"/>
    <property type="match status" value="3"/>
</dbReference>
<organism evidence="19 20">
    <name type="scientific">Mizuhopecten yessoensis</name>
    <name type="common">Japanese scallop</name>
    <name type="synonym">Patinopecten yessoensis</name>
    <dbReference type="NCBI Taxonomy" id="6573"/>
    <lineage>
        <taxon>Eukaryota</taxon>
        <taxon>Metazoa</taxon>
        <taxon>Spiralia</taxon>
        <taxon>Lophotrochozoa</taxon>
        <taxon>Mollusca</taxon>
        <taxon>Bivalvia</taxon>
        <taxon>Autobranchia</taxon>
        <taxon>Pteriomorphia</taxon>
        <taxon>Pectinida</taxon>
        <taxon>Pectinoidea</taxon>
        <taxon>Pectinidae</taxon>
        <taxon>Mizuhopecten</taxon>
    </lineage>
</organism>
<evidence type="ECO:0000256" key="16">
    <source>
        <dbReference type="RuleBase" id="RU368044"/>
    </source>
</evidence>
<evidence type="ECO:0000313" key="19">
    <source>
        <dbReference type="EMBL" id="OWF37431.1"/>
    </source>
</evidence>
<dbReference type="Gene3D" id="2.80.10.50">
    <property type="match status" value="2"/>
</dbReference>
<dbReference type="GO" id="GO:0005789">
    <property type="term" value="C:endoplasmic reticulum membrane"/>
    <property type="evidence" value="ECO:0007669"/>
    <property type="project" value="UniProtKB-SubCell"/>
</dbReference>
<gene>
    <name evidence="19" type="ORF">KP79_PYT04727</name>
</gene>
<dbReference type="InterPro" id="IPR000699">
    <property type="entry name" value="RIH_dom"/>
</dbReference>
<dbReference type="InterPro" id="IPR000493">
    <property type="entry name" value="InsP3_rcpt"/>
</dbReference>
<protein>
    <recommendedName>
        <fullName evidence="16">Inositol 1,4,5-trisphosphate receptor</fullName>
    </recommendedName>
</protein>
<dbReference type="PANTHER" id="PTHR13715:SF99">
    <property type="entry name" value="INOSITOL 1,4,5-TRISPHOSPHATE RECEPTOR-LIKE PROTEIN A"/>
    <property type="match status" value="1"/>
</dbReference>
<dbReference type="Pfam" id="PF08709">
    <property type="entry name" value="Ins145_P3_rec"/>
    <property type="match status" value="1"/>
</dbReference>
<dbReference type="GO" id="GO:0005220">
    <property type="term" value="F:inositol 1,4,5-trisphosphate-gated calcium channel activity"/>
    <property type="evidence" value="ECO:0007669"/>
    <property type="project" value="UniProtKB-UniRule"/>
</dbReference>
<dbReference type="SUPFAM" id="SSF100909">
    <property type="entry name" value="IP3 receptor type 1 binding core, domain 2"/>
    <property type="match status" value="2"/>
</dbReference>
<dbReference type="SUPFAM" id="SSF82109">
    <property type="entry name" value="MIR domain"/>
    <property type="match status" value="2"/>
</dbReference>
<evidence type="ECO:0000256" key="13">
    <source>
        <dbReference type="ARBA" id="ARBA00023170"/>
    </source>
</evidence>
<evidence type="ECO:0000313" key="20">
    <source>
        <dbReference type="Proteomes" id="UP000242188"/>
    </source>
</evidence>
<keyword evidence="9 16" id="KW-0106">Calcium</keyword>
<evidence type="ECO:0000259" key="18">
    <source>
        <dbReference type="PROSITE" id="PS50919"/>
    </source>
</evidence>
<dbReference type="Pfam" id="PF08454">
    <property type="entry name" value="RIH_assoc"/>
    <property type="match status" value="1"/>
</dbReference>
<dbReference type="EMBL" id="NEDP02005589">
    <property type="protein sequence ID" value="OWF37431.1"/>
    <property type="molecule type" value="Genomic_DNA"/>
</dbReference>
<dbReference type="InterPro" id="IPR014821">
    <property type="entry name" value="Ins145_P3_rcpt"/>
</dbReference>
<dbReference type="PRINTS" id="PR00779">
    <property type="entry name" value="INSP3RECEPTR"/>
</dbReference>
<keyword evidence="12 16" id="KW-0472">Membrane</keyword>
<keyword evidence="3 16" id="KW-0813">Transport</keyword>
<name>A0A210PLS7_MIZYE</name>
<keyword evidence="15 16" id="KW-0407">Ion channel</keyword>
<dbReference type="GO" id="GO:0070679">
    <property type="term" value="F:inositol 1,4,5 trisphosphate binding"/>
    <property type="evidence" value="ECO:0007669"/>
    <property type="project" value="UniProtKB-UniRule"/>
</dbReference>
<dbReference type="Pfam" id="PF00520">
    <property type="entry name" value="Ion_trans"/>
    <property type="match status" value="1"/>
</dbReference>
<evidence type="ECO:0000256" key="1">
    <source>
        <dbReference type="ARBA" id="ARBA00004477"/>
    </source>
</evidence>
<feature type="transmembrane region" description="Helical" evidence="16">
    <location>
        <begin position="2289"/>
        <end position="2313"/>
    </location>
</feature>
<keyword evidence="5 16" id="KW-0107">Calcium channel</keyword>